<dbReference type="Pfam" id="PF01266">
    <property type="entry name" value="DAO"/>
    <property type="match status" value="1"/>
</dbReference>
<organism evidence="3 4">
    <name type="scientific">Prauserella rugosa</name>
    <dbReference type="NCBI Taxonomy" id="43354"/>
    <lineage>
        <taxon>Bacteria</taxon>
        <taxon>Bacillati</taxon>
        <taxon>Actinomycetota</taxon>
        <taxon>Actinomycetes</taxon>
        <taxon>Pseudonocardiales</taxon>
        <taxon>Pseudonocardiaceae</taxon>
        <taxon>Prauserella</taxon>
    </lineage>
</organism>
<evidence type="ECO:0000313" key="3">
    <source>
        <dbReference type="EMBL" id="TWH21828.1"/>
    </source>
</evidence>
<proteinExistence type="predicted"/>
<evidence type="ECO:0000313" key="4">
    <source>
        <dbReference type="Proteomes" id="UP000317303"/>
    </source>
</evidence>
<dbReference type="Gene3D" id="3.50.50.60">
    <property type="entry name" value="FAD/NAD(P)-binding domain"/>
    <property type="match status" value="2"/>
</dbReference>
<dbReference type="OrthoDB" id="9806257at2"/>
<dbReference type="RefSeq" id="WP_030530081.1">
    <property type="nucleotide sequence ID" value="NZ_JOIJ01000001.1"/>
</dbReference>
<name>A0A660CE20_9PSEU</name>
<keyword evidence="1" id="KW-0560">Oxidoreductase</keyword>
<dbReference type="PANTHER" id="PTHR13847">
    <property type="entry name" value="SARCOSINE DEHYDROGENASE-RELATED"/>
    <property type="match status" value="1"/>
</dbReference>
<dbReference type="GO" id="GO:0005737">
    <property type="term" value="C:cytoplasm"/>
    <property type="evidence" value="ECO:0007669"/>
    <property type="project" value="TreeGrafter"/>
</dbReference>
<evidence type="ECO:0000256" key="1">
    <source>
        <dbReference type="ARBA" id="ARBA00023002"/>
    </source>
</evidence>
<dbReference type="SUPFAM" id="SSF54373">
    <property type="entry name" value="FAD-linked reductases, C-terminal domain"/>
    <property type="match status" value="1"/>
</dbReference>
<dbReference type="GO" id="GO:0016491">
    <property type="term" value="F:oxidoreductase activity"/>
    <property type="evidence" value="ECO:0007669"/>
    <property type="project" value="UniProtKB-KW"/>
</dbReference>
<dbReference type="Proteomes" id="UP000317303">
    <property type="component" value="Unassembled WGS sequence"/>
</dbReference>
<dbReference type="InterPro" id="IPR006076">
    <property type="entry name" value="FAD-dep_OxRdtase"/>
</dbReference>
<dbReference type="InterPro" id="IPR036188">
    <property type="entry name" value="FAD/NAD-bd_sf"/>
</dbReference>
<protein>
    <submittedName>
        <fullName evidence="3">D-amino-acid dehydrogenase</fullName>
    </submittedName>
</protein>
<keyword evidence="4" id="KW-1185">Reference proteome</keyword>
<feature type="domain" description="FAD dependent oxidoreductase" evidence="2">
    <location>
        <begin position="14"/>
        <end position="402"/>
    </location>
</feature>
<comment type="caution">
    <text evidence="3">The sequence shown here is derived from an EMBL/GenBank/DDBJ whole genome shotgun (WGS) entry which is preliminary data.</text>
</comment>
<dbReference type="EMBL" id="VLJV01000001">
    <property type="protein sequence ID" value="TWH21828.1"/>
    <property type="molecule type" value="Genomic_DNA"/>
</dbReference>
<accession>A0A660CE20</accession>
<dbReference type="AlphaFoldDB" id="A0A660CE20"/>
<evidence type="ECO:0000259" key="2">
    <source>
        <dbReference type="Pfam" id="PF01266"/>
    </source>
</evidence>
<dbReference type="Gene3D" id="3.30.9.10">
    <property type="entry name" value="D-Amino Acid Oxidase, subunit A, domain 2"/>
    <property type="match status" value="1"/>
</dbReference>
<sequence>MLNVAGGSDQPRTAVVVGAGVVGLSTAWFLQERGVDVTVVDRAGVAAGASWGNAGWVSPGLALPLNDPGVLRYGLRSFFDPAAPLHVPARIDPALWRFLLRFAARCTEQGWDRVARANATLNVESLAAYDDLAAGGVATHAMQAPVTAVFETHRQADALVDEFDRLAAAGQDVSFHHLPADELRDWLPQASDRLGEGVRIDGQRHVDPGAFVGALAEAVRARGGEIRSGFDVVDVRSHGRAVTVRSATSTTVSAHAVVLAHGAWFTRLGRRFGVRVPVRAGRGYSFTVPTDEPVPGPVYLPGIRVACTPYQGALRVAGTMEFRRPDEELDPARIRAIVDSARPLLTGVRWEDRRDEWVGARPVTHDGKPLIGATNAPGVYVAAGHGMWGLTQGPLTGRLLAEHIVTGKRPDALADFDPLR</sequence>
<gene>
    <name evidence="3" type="ORF">JD82_03697</name>
</gene>
<dbReference type="PANTHER" id="PTHR13847:SF289">
    <property type="entry name" value="GLYCINE OXIDASE"/>
    <property type="match status" value="1"/>
</dbReference>
<dbReference type="SUPFAM" id="SSF51971">
    <property type="entry name" value="Nucleotide-binding domain"/>
    <property type="match status" value="1"/>
</dbReference>
<reference evidence="3 4" key="1">
    <citation type="submission" date="2019-07" db="EMBL/GenBank/DDBJ databases">
        <title>R&amp;d 2014.</title>
        <authorList>
            <person name="Klenk H.-P."/>
        </authorList>
    </citation>
    <scope>NUCLEOTIDE SEQUENCE [LARGE SCALE GENOMIC DNA]</scope>
    <source>
        <strain evidence="3 4">DSM 43194</strain>
    </source>
</reference>